<feature type="domain" description="Bacterial bifunctional deaminase-reductase C-terminal" evidence="1">
    <location>
        <begin position="106"/>
        <end position="170"/>
    </location>
</feature>
<dbReference type="AlphaFoldDB" id="A0ABD6BUC3"/>
<dbReference type="PANTHER" id="PTHR38011:SF11">
    <property type="entry name" value="2,5-DIAMINO-6-RIBOSYLAMINO-4(3H)-PYRIMIDINONE 5'-PHOSPHATE REDUCTASE"/>
    <property type="match status" value="1"/>
</dbReference>
<dbReference type="PANTHER" id="PTHR38011">
    <property type="entry name" value="DIHYDROFOLATE REDUCTASE FAMILY PROTEIN (AFU_ORTHOLOGUE AFUA_8G06820)"/>
    <property type="match status" value="1"/>
</dbReference>
<keyword evidence="3" id="KW-1185">Reference proteome</keyword>
<gene>
    <name evidence="2" type="ORF">ACFSAU_11925</name>
</gene>
<name>A0ABD6BUC3_9EURY</name>
<accession>A0ABD6BUC3</accession>
<dbReference type="InterPro" id="IPR024072">
    <property type="entry name" value="DHFR-like_dom_sf"/>
</dbReference>
<dbReference type="RefSeq" id="WP_267647802.1">
    <property type="nucleotide sequence ID" value="NZ_JANHGR010000002.1"/>
</dbReference>
<protein>
    <submittedName>
        <fullName evidence="2">Dihydrofolate reductase family protein</fullName>
    </submittedName>
</protein>
<sequence>MTPRGITLYAAMSVDGYLADVEGGVGWLEPFETAAEGDDGGYSAFFETVDCLVMGSVTYELVLGFGEWPYGDTPTYVFTGRTLPAATEAVQFVDRPVGGFAPELRREYDHVWLVGGAALARSFLRADQVDRLRLSFVPVLLGEGIPLFSGGYDGRELKLIDVTTRDSGIVEHQYEVASEA</sequence>
<dbReference type="SUPFAM" id="SSF53597">
    <property type="entry name" value="Dihydrofolate reductase-like"/>
    <property type="match status" value="1"/>
</dbReference>
<comment type="caution">
    <text evidence="2">The sequence shown here is derived from an EMBL/GenBank/DDBJ whole genome shotgun (WGS) entry which is preliminary data.</text>
</comment>
<dbReference type="InterPro" id="IPR002734">
    <property type="entry name" value="RibDG_C"/>
</dbReference>
<dbReference type="Gene3D" id="3.40.430.10">
    <property type="entry name" value="Dihydrofolate Reductase, subunit A"/>
    <property type="match status" value="1"/>
</dbReference>
<dbReference type="Proteomes" id="UP001597139">
    <property type="component" value="Unassembled WGS sequence"/>
</dbReference>
<evidence type="ECO:0000259" key="1">
    <source>
        <dbReference type="Pfam" id="PF01872"/>
    </source>
</evidence>
<evidence type="ECO:0000313" key="2">
    <source>
        <dbReference type="EMBL" id="MFD1568200.1"/>
    </source>
</evidence>
<dbReference type="InterPro" id="IPR050765">
    <property type="entry name" value="Riboflavin_Biosynth_HTPR"/>
</dbReference>
<reference evidence="2 3" key="1">
    <citation type="journal article" date="2019" name="Int. J. Syst. Evol. Microbiol.">
        <title>The Global Catalogue of Microorganisms (GCM) 10K type strain sequencing project: providing services to taxonomists for standard genome sequencing and annotation.</title>
        <authorList>
            <consortium name="The Broad Institute Genomics Platform"/>
            <consortium name="The Broad Institute Genome Sequencing Center for Infectious Disease"/>
            <person name="Wu L."/>
            <person name="Ma J."/>
        </authorList>
    </citation>
    <scope>NUCLEOTIDE SEQUENCE [LARGE SCALE GENOMIC DNA]</scope>
    <source>
        <strain evidence="2 3">CGMCC 1.12859</strain>
    </source>
</reference>
<proteinExistence type="predicted"/>
<dbReference type="EMBL" id="JBHUCZ010000010">
    <property type="protein sequence ID" value="MFD1568200.1"/>
    <property type="molecule type" value="Genomic_DNA"/>
</dbReference>
<dbReference type="Pfam" id="PF01872">
    <property type="entry name" value="RibD_C"/>
    <property type="match status" value="1"/>
</dbReference>
<organism evidence="2 3">
    <name type="scientific">Halolamina litorea</name>
    <dbReference type="NCBI Taxonomy" id="1515593"/>
    <lineage>
        <taxon>Archaea</taxon>
        <taxon>Methanobacteriati</taxon>
        <taxon>Methanobacteriota</taxon>
        <taxon>Stenosarchaea group</taxon>
        <taxon>Halobacteria</taxon>
        <taxon>Halobacteriales</taxon>
        <taxon>Haloferacaceae</taxon>
    </lineage>
</organism>
<evidence type="ECO:0000313" key="3">
    <source>
        <dbReference type="Proteomes" id="UP001597139"/>
    </source>
</evidence>